<dbReference type="RefSeq" id="WP_202866506.1">
    <property type="nucleotide sequence ID" value="NZ_QWDN01000002.1"/>
</dbReference>
<dbReference type="PANTHER" id="PTHR43976">
    <property type="entry name" value="SHORT CHAIN DEHYDROGENASE"/>
    <property type="match status" value="1"/>
</dbReference>
<dbReference type="SUPFAM" id="SSF51735">
    <property type="entry name" value="NAD(P)-binding Rossmann-fold domains"/>
    <property type="match status" value="1"/>
</dbReference>
<name>A0ABY2B336_9FLAO</name>
<protein>
    <submittedName>
        <fullName evidence="3">Short subunit dehydrogenase</fullName>
    </submittedName>
</protein>
<evidence type="ECO:0000313" key="4">
    <source>
        <dbReference type="Proteomes" id="UP000295270"/>
    </source>
</evidence>
<dbReference type="PANTHER" id="PTHR43976:SF16">
    <property type="entry name" value="SHORT-CHAIN DEHYDROGENASE_REDUCTASE FAMILY PROTEIN"/>
    <property type="match status" value="1"/>
</dbReference>
<keyword evidence="2" id="KW-0560">Oxidoreductase</keyword>
<reference evidence="3 4" key="1">
    <citation type="journal article" date="2015" name="Stand. Genomic Sci.">
        <title>Genomic Encyclopedia of Bacterial and Archaeal Type Strains, Phase III: the genomes of soil and plant-associated and newly described type strains.</title>
        <authorList>
            <person name="Whitman W.B."/>
            <person name="Woyke T."/>
            <person name="Klenk H.P."/>
            <person name="Zhou Y."/>
            <person name="Lilburn T.G."/>
            <person name="Beck B.J."/>
            <person name="De Vos P."/>
            <person name="Vandamme P."/>
            <person name="Eisen J.A."/>
            <person name="Garrity G."/>
            <person name="Hugenholtz P."/>
            <person name="Kyrpides N.C."/>
        </authorList>
    </citation>
    <scope>NUCLEOTIDE SEQUENCE [LARGE SCALE GENOMIC DNA]</scope>
    <source>
        <strain evidence="3 4">P5626</strain>
    </source>
</reference>
<keyword evidence="4" id="KW-1185">Reference proteome</keyword>
<evidence type="ECO:0000256" key="1">
    <source>
        <dbReference type="ARBA" id="ARBA00006484"/>
    </source>
</evidence>
<proteinExistence type="inferred from homology"/>
<evidence type="ECO:0000313" key="3">
    <source>
        <dbReference type="EMBL" id="TCN59510.1"/>
    </source>
</evidence>
<accession>A0ABY2B336</accession>
<gene>
    <name evidence="3" type="ORF">EV142_102128</name>
</gene>
<organism evidence="3 4">
    <name type="scientific">Flavobacterium circumlabens</name>
    <dbReference type="NCBI Taxonomy" id="2133765"/>
    <lineage>
        <taxon>Bacteria</taxon>
        <taxon>Pseudomonadati</taxon>
        <taxon>Bacteroidota</taxon>
        <taxon>Flavobacteriia</taxon>
        <taxon>Flavobacteriales</taxon>
        <taxon>Flavobacteriaceae</taxon>
        <taxon>Flavobacterium</taxon>
    </lineage>
</organism>
<sequence>MNKFKKQFDTNVFGVMNVTRAILPYFRAKKGGIIINTTSMGELITLYNVYHGTKMGSLRFHGKFKI</sequence>
<dbReference type="InterPro" id="IPR051911">
    <property type="entry name" value="SDR_oxidoreductase"/>
</dbReference>
<dbReference type="InterPro" id="IPR002347">
    <property type="entry name" value="SDR_fam"/>
</dbReference>
<evidence type="ECO:0000256" key="2">
    <source>
        <dbReference type="ARBA" id="ARBA00023002"/>
    </source>
</evidence>
<dbReference type="Pfam" id="PF00106">
    <property type="entry name" value="adh_short"/>
    <property type="match status" value="1"/>
</dbReference>
<comment type="caution">
    <text evidence="3">The sequence shown here is derived from an EMBL/GenBank/DDBJ whole genome shotgun (WGS) entry which is preliminary data.</text>
</comment>
<dbReference type="InterPro" id="IPR036291">
    <property type="entry name" value="NAD(P)-bd_dom_sf"/>
</dbReference>
<comment type="similarity">
    <text evidence="1">Belongs to the short-chain dehydrogenases/reductases (SDR) family.</text>
</comment>
<dbReference type="Proteomes" id="UP000295270">
    <property type="component" value="Unassembled WGS sequence"/>
</dbReference>
<dbReference type="EMBL" id="SLWA01000002">
    <property type="protein sequence ID" value="TCN59510.1"/>
    <property type="molecule type" value="Genomic_DNA"/>
</dbReference>
<dbReference type="Gene3D" id="3.40.50.720">
    <property type="entry name" value="NAD(P)-binding Rossmann-like Domain"/>
    <property type="match status" value="1"/>
</dbReference>